<feature type="binding site" evidence="9">
    <location>
        <position position="267"/>
    </location>
    <ligand>
        <name>ATP</name>
        <dbReference type="ChEBI" id="CHEBI:30616"/>
    </ligand>
</feature>
<proteinExistence type="inferred from homology"/>
<dbReference type="PANTHER" id="PTHR43284:SF1">
    <property type="entry name" value="ASPARAGINE SYNTHETASE"/>
    <property type="match status" value="1"/>
</dbReference>
<dbReference type="OrthoDB" id="9763290at2"/>
<evidence type="ECO:0000256" key="3">
    <source>
        <dbReference type="ARBA" id="ARBA00012737"/>
    </source>
</evidence>
<dbReference type="InterPro" id="IPR006426">
    <property type="entry name" value="Asn_synth_AEB"/>
</dbReference>
<comment type="caution">
    <text evidence="12">The sequence shown here is derived from an EMBL/GenBank/DDBJ whole genome shotgun (WGS) entry which is preliminary data.</text>
</comment>
<protein>
    <recommendedName>
        <fullName evidence="3">asparagine synthase (glutamine-hydrolyzing)</fullName>
        <ecNumber evidence="3">6.3.5.4</ecNumber>
    </recommendedName>
</protein>
<dbReference type="GO" id="GO:0006529">
    <property type="term" value="P:asparagine biosynthetic process"/>
    <property type="evidence" value="ECO:0007669"/>
    <property type="project" value="UniProtKB-KW"/>
</dbReference>
<evidence type="ECO:0000256" key="9">
    <source>
        <dbReference type="PIRSR" id="PIRSR001589-2"/>
    </source>
</evidence>
<dbReference type="EC" id="6.3.5.4" evidence="3"/>
<evidence type="ECO:0000313" key="13">
    <source>
        <dbReference type="Proteomes" id="UP000009881"/>
    </source>
</evidence>
<dbReference type="InterPro" id="IPR001962">
    <property type="entry name" value="Asn_synthase"/>
</dbReference>
<dbReference type="RefSeq" id="WP_009543015.1">
    <property type="nucleotide sequence ID" value="NZ_ANHY01000049.1"/>
</dbReference>
<evidence type="ECO:0000256" key="6">
    <source>
        <dbReference type="ARBA" id="ARBA00022962"/>
    </source>
</evidence>
<comment type="catalytic activity">
    <reaction evidence="7">
        <text>L-aspartate + L-glutamine + ATP + H2O = L-asparagine + L-glutamate + AMP + diphosphate + H(+)</text>
        <dbReference type="Rhea" id="RHEA:12228"/>
        <dbReference type="ChEBI" id="CHEBI:15377"/>
        <dbReference type="ChEBI" id="CHEBI:15378"/>
        <dbReference type="ChEBI" id="CHEBI:29985"/>
        <dbReference type="ChEBI" id="CHEBI:29991"/>
        <dbReference type="ChEBI" id="CHEBI:30616"/>
        <dbReference type="ChEBI" id="CHEBI:33019"/>
        <dbReference type="ChEBI" id="CHEBI:58048"/>
        <dbReference type="ChEBI" id="CHEBI:58359"/>
        <dbReference type="ChEBI" id="CHEBI:456215"/>
        <dbReference type="EC" id="6.3.5.4"/>
    </reaction>
</comment>
<dbReference type="PANTHER" id="PTHR43284">
    <property type="entry name" value="ASPARAGINE SYNTHETASE (GLUTAMINE-HYDROLYZING)"/>
    <property type="match status" value="1"/>
</dbReference>
<dbReference type="InterPro" id="IPR017932">
    <property type="entry name" value="GATase_2_dom"/>
</dbReference>
<dbReference type="GO" id="GO:0004066">
    <property type="term" value="F:asparagine synthase (glutamine-hydrolyzing) activity"/>
    <property type="evidence" value="ECO:0007669"/>
    <property type="project" value="UniProtKB-EC"/>
</dbReference>
<dbReference type="GO" id="GO:0005829">
    <property type="term" value="C:cytosol"/>
    <property type="evidence" value="ECO:0007669"/>
    <property type="project" value="TreeGrafter"/>
</dbReference>
<evidence type="ECO:0000256" key="2">
    <source>
        <dbReference type="ARBA" id="ARBA00005752"/>
    </source>
</evidence>
<keyword evidence="6 8" id="KW-0315">Glutamine amidotransferase</keyword>
<reference evidence="12 13" key="1">
    <citation type="journal article" date="2013" name="Genome Announc.">
        <title>Draft Genome Sequence of an Alphaproteobacterium, Caenispirillum salinarum AK4(T), Isolated from a Solar Saltern.</title>
        <authorList>
            <person name="Khatri I."/>
            <person name="Singh A."/>
            <person name="Korpole S."/>
            <person name="Pinnaka A.K."/>
            <person name="Subramanian S."/>
        </authorList>
    </citation>
    <scope>NUCLEOTIDE SEQUENCE [LARGE SCALE GENOMIC DNA]</scope>
    <source>
        <strain evidence="12 13">AK4</strain>
    </source>
</reference>
<keyword evidence="8" id="KW-0028">Amino-acid biosynthesis</keyword>
<feature type="domain" description="Glutamine amidotransferase type-2" evidence="11">
    <location>
        <begin position="2"/>
        <end position="211"/>
    </location>
</feature>
<dbReference type="InterPro" id="IPR033738">
    <property type="entry name" value="AsnB_N"/>
</dbReference>
<evidence type="ECO:0000256" key="1">
    <source>
        <dbReference type="ARBA" id="ARBA00005187"/>
    </source>
</evidence>
<keyword evidence="13" id="KW-1185">Reference proteome</keyword>
<dbReference type="Gene3D" id="3.60.20.10">
    <property type="entry name" value="Glutamine Phosphoribosylpyrophosphate, subunit 1, domain 1"/>
    <property type="match status" value="1"/>
</dbReference>
<dbReference type="GO" id="GO:0005524">
    <property type="term" value="F:ATP binding"/>
    <property type="evidence" value="ECO:0007669"/>
    <property type="project" value="UniProtKB-KW"/>
</dbReference>
<evidence type="ECO:0000256" key="4">
    <source>
        <dbReference type="ARBA" id="ARBA00022741"/>
    </source>
</evidence>
<dbReference type="Pfam" id="PF13522">
    <property type="entry name" value="GATase_6"/>
    <property type="match status" value="1"/>
</dbReference>
<dbReference type="PROSITE" id="PS51278">
    <property type="entry name" value="GATASE_TYPE_2"/>
    <property type="match status" value="1"/>
</dbReference>
<dbReference type="InterPro" id="IPR014729">
    <property type="entry name" value="Rossmann-like_a/b/a_fold"/>
</dbReference>
<dbReference type="CDD" id="cd01991">
    <property type="entry name" value="Asn_synthase_B_C"/>
    <property type="match status" value="1"/>
</dbReference>
<dbReference type="NCBIfam" id="TIGR01536">
    <property type="entry name" value="asn_synth_AEB"/>
    <property type="match status" value="1"/>
</dbReference>
<evidence type="ECO:0000313" key="12">
    <source>
        <dbReference type="EMBL" id="EKV25910.1"/>
    </source>
</evidence>
<dbReference type="SUPFAM" id="SSF52402">
    <property type="entry name" value="Adenine nucleotide alpha hydrolases-like"/>
    <property type="match status" value="1"/>
</dbReference>
<dbReference type="InterPro" id="IPR051786">
    <property type="entry name" value="ASN_synthetase/amidase"/>
</dbReference>
<evidence type="ECO:0000256" key="10">
    <source>
        <dbReference type="PIRSR" id="PIRSR001589-3"/>
    </source>
</evidence>
<organism evidence="12 13">
    <name type="scientific">Caenispirillum salinarum AK4</name>
    <dbReference type="NCBI Taxonomy" id="1238182"/>
    <lineage>
        <taxon>Bacteria</taxon>
        <taxon>Pseudomonadati</taxon>
        <taxon>Pseudomonadota</taxon>
        <taxon>Alphaproteobacteria</taxon>
        <taxon>Rhodospirillales</taxon>
        <taxon>Novispirillaceae</taxon>
        <taxon>Caenispirillum</taxon>
    </lineage>
</organism>
<dbReference type="eggNOG" id="COG0367">
    <property type="taxonomic scope" value="Bacteria"/>
</dbReference>
<evidence type="ECO:0000256" key="8">
    <source>
        <dbReference type="PIRSR" id="PIRSR001589-1"/>
    </source>
</evidence>
<evidence type="ECO:0000256" key="5">
    <source>
        <dbReference type="ARBA" id="ARBA00022840"/>
    </source>
</evidence>
<dbReference type="PATRIC" id="fig|1238182.3.peg.4575"/>
<feature type="binding site" evidence="9">
    <location>
        <position position="98"/>
    </location>
    <ligand>
        <name>L-glutamine</name>
        <dbReference type="ChEBI" id="CHEBI:58359"/>
    </ligand>
</feature>
<dbReference type="Pfam" id="PF00733">
    <property type="entry name" value="Asn_synthase"/>
    <property type="match status" value="1"/>
</dbReference>
<keyword evidence="4 9" id="KW-0547">Nucleotide-binding</keyword>
<dbReference type="STRING" id="1238182.C882_3395"/>
<dbReference type="AlphaFoldDB" id="K9GIV5"/>
<accession>K9GIV5</accession>
<evidence type="ECO:0000256" key="7">
    <source>
        <dbReference type="ARBA" id="ARBA00048741"/>
    </source>
</evidence>
<dbReference type="EMBL" id="ANHY01000049">
    <property type="protein sequence ID" value="EKV25910.1"/>
    <property type="molecule type" value="Genomic_DNA"/>
</dbReference>
<feature type="site" description="Important for beta-aspartyl-AMP intermediate formation" evidence="10">
    <location>
        <position position="369"/>
    </location>
</feature>
<feature type="active site" description="For GATase activity" evidence="8">
    <location>
        <position position="2"/>
    </location>
</feature>
<evidence type="ECO:0000259" key="11">
    <source>
        <dbReference type="PROSITE" id="PS51278"/>
    </source>
</evidence>
<keyword evidence="5 9" id="KW-0067">ATP-binding</keyword>
<dbReference type="PIRSF" id="PIRSF001589">
    <property type="entry name" value="Asn_synthetase_glu-h"/>
    <property type="match status" value="1"/>
</dbReference>
<dbReference type="SUPFAM" id="SSF56235">
    <property type="entry name" value="N-terminal nucleophile aminohydrolases (Ntn hydrolases)"/>
    <property type="match status" value="1"/>
</dbReference>
<gene>
    <name evidence="12" type="ORF">C882_3395</name>
</gene>
<name>K9GIV5_9PROT</name>
<keyword evidence="8" id="KW-0061">Asparagine biosynthesis</keyword>
<comment type="similarity">
    <text evidence="2">Belongs to the asparagine synthetase family.</text>
</comment>
<dbReference type="CDD" id="cd00712">
    <property type="entry name" value="AsnB"/>
    <property type="match status" value="1"/>
</dbReference>
<dbReference type="Proteomes" id="UP000009881">
    <property type="component" value="Unassembled WGS sequence"/>
</dbReference>
<comment type="pathway">
    <text evidence="1">Amino-acid biosynthesis; L-asparagine biosynthesis; L-asparagine from L-aspartate (L-Gln route): step 1/1.</text>
</comment>
<dbReference type="Gene3D" id="3.40.50.620">
    <property type="entry name" value="HUPs"/>
    <property type="match status" value="1"/>
</dbReference>
<sequence length="641" mass="70160">MCGILGAVGAAADRLDDAGLVSALDLIRHRGPDAGAVWRDRAVALGHRRLAIIDLDARAEQPMTRGDLTIVFNGEIYNYRALKQDLEALGHGFTTTSDTEVLLAAWRQWGRDCLTRLEGMFAFALWDAAARALTLARDRFGEKPLFWLRRDDGLMFCSEVPPLVRLAEGRVTEDAEAIGLYFLFSYIPAPAGAFTDLRQLEPGHWLEWRADRADIEGGRYYDPRDAVQSALADAPTDYGQAVAGLRDRLTEAVRLRLETADVPVATLLSGGIDSSVVTTLAARISDKPLTAYSLGFPKDPEFDESDHARAVAAGLPHVRHRVVPADEESILDFADTVFDRLGEPFADSSLLPTSFLCAHIEEKVALGGDAADELFAGYGTYPAIVRGATLPAPARALLTALPRHGNPHAIAHPRLRAAALFHKHLRRDAVDSYLSWRSYADPGVLAGLGLDTGGLPAARRRLGEAGSGALRDVQLVDLIFNLPNDMLRKVDYAAMYHSIEVRLPFLDSALAAWALALPDDFRMHGGVRKRILRDAFAEDLPRDILTRRKMGFLLPVRRWFRQGRLRDELEGLLARQTGLDGSVARAALDRHAAGAEDNSVLLWALYAYLRWQGSLGRWAGHAAAEAEAEATPVRRAGEGVA</sequence>
<dbReference type="InterPro" id="IPR029055">
    <property type="entry name" value="Ntn_hydrolases_N"/>
</dbReference>